<dbReference type="AlphaFoldDB" id="A0A1G9QIP8"/>
<feature type="region of interest" description="Disordered" evidence="1">
    <location>
        <begin position="1"/>
        <end position="99"/>
    </location>
</feature>
<feature type="compositionally biased region" description="Low complexity" evidence="1">
    <location>
        <begin position="1"/>
        <end position="10"/>
    </location>
</feature>
<evidence type="ECO:0000313" key="3">
    <source>
        <dbReference type="Proteomes" id="UP000198683"/>
    </source>
</evidence>
<evidence type="ECO:0000256" key="1">
    <source>
        <dbReference type="SAM" id="MobiDB-lite"/>
    </source>
</evidence>
<sequence>MEAIEAAAAEQDSAPPVAPYGQGTPQPSTNPPVADLGAEPQETGAWTPSFEPYVPPGPLESLFGSSGHDHSAPADGEHGYGDDEGPDDDTMPGAHRPTP</sequence>
<organism evidence="2 3">
    <name type="scientific">Nonomuraea maritima</name>
    <dbReference type="NCBI Taxonomy" id="683260"/>
    <lineage>
        <taxon>Bacteria</taxon>
        <taxon>Bacillati</taxon>
        <taxon>Actinomycetota</taxon>
        <taxon>Actinomycetes</taxon>
        <taxon>Streptosporangiales</taxon>
        <taxon>Streptosporangiaceae</taxon>
        <taxon>Nonomuraea</taxon>
    </lineage>
</organism>
<dbReference type="Proteomes" id="UP000198683">
    <property type="component" value="Unassembled WGS sequence"/>
</dbReference>
<reference evidence="2 3" key="1">
    <citation type="submission" date="2016-10" db="EMBL/GenBank/DDBJ databases">
        <authorList>
            <person name="de Groot N.N."/>
        </authorList>
    </citation>
    <scope>NUCLEOTIDE SEQUENCE [LARGE SCALE GENOMIC DNA]</scope>
    <source>
        <strain evidence="2 3">CGMCC 4.5681</strain>
    </source>
</reference>
<keyword evidence="3" id="KW-1185">Reference proteome</keyword>
<accession>A0A1G9QIP8</accession>
<dbReference type="EMBL" id="FNFB01000039">
    <property type="protein sequence ID" value="SDM10918.1"/>
    <property type="molecule type" value="Genomic_DNA"/>
</dbReference>
<proteinExistence type="predicted"/>
<protein>
    <submittedName>
        <fullName evidence="2">Uncharacterized protein</fullName>
    </submittedName>
</protein>
<gene>
    <name evidence="2" type="ORF">SAMN05421874_13914</name>
</gene>
<name>A0A1G9QIP8_9ACTN</name>
<feature type="compositionally biased region" description="Basic and acidic residues" evidence="1">
    <location>
        <begin position="67"/>
        <end position="81"/>
    </location>
</feature>
<evidence type="ECO:0000313" key="2">
    <source>
        <dbReference type="EMBL" id="SDM10918.1"/>
    </source>
</evidence>